<dbReference type="AlphaFoldDB" id="X0SCE4"/>
<sequence length="31" mass="3452">DYRAVERSVTHLLSLAQLLPRPSDGTEDLAK</sequence>
<proteinExistence type="predicted"/>
<comment type="caution">
    <text evidence="1">The sequence shown here is derived from an EMBL/GenBank/DDBJ whole genome shotgun (WGS) entry which is preliminary data.</text>
</comment>
<reference evidence="1" key="1">
    <citation type="journal article" date="2014" name="Front. Microbiol.">
        <title>High frequency of phylogenetically diverse reductive dehalogenase-homologous genes in deep subseafloor sedimentary metagenomes.</title>
        <authorList>
            <person name="Kawai M."/>
            <person name="Futagami T."/>
            <person name="Toyoda A."/>
            <person name="Takaki Y."/>
            <person name="Nishi S."/>
            <person name="Hori S."/>
            <person name="Arai W."/>
            <person name="Tsubouchi T."/>
            <person name="Morono Y."/>
            <person name="Uchiyama I."/>
            <person name="Ito T."/>
            <person name="Fujiyama A."/>
            <person name="Inagaki F."/>
            <person name="Takami H."/>
        </authorList>
    </citation>
    <scope>NUCLEOTIDE SEQUENCE</scope>
    <source>
        <strain evidence="1">Expedition CK06-06</strain>
    </source>
</reference>
<dbReference type="EMBL" id="BARS01004468">
    <property type="protein sequence ID" value="GAF78694.1"/>
    <property type="molecule type" value="Genomic_DNA"/>
</dbReference>
<organism evidence="1">
    <name type="scientific">marine sediment metagenome</name>
    <dbReference type="NCBI Taxonomy" id="412755"/>
    <lineage>
        <taxon>unclassified sequences</taxon>
        <taxon>metagenomes</taxon>
        <taxon>ecological metagenomes</taxon>
    </lineage>
</organism>
<protein>
    <submittedName>
        <fullName evidence="1">Uncharacterized protein</fullName>
    </submittedName>
</protein>
<accession>X0SCE4</accession>
<feature type="non-terminal residue" evidence="1">
    <location>
        <position position="1"/>
    </location>
</feature>
<name>X0SCE4_9ZZZZ</name>
<evidence type="ECO:0000313" key="1">
    <source>
        <dbReference type="EMBL" id="GAF78694.1"/>
    </source>
</evidence>
<gene>
    <name evidence="1" type="ORF">S01H1_08735</name>
</gene>